<feature type="non-terminal residue" evidence="1">
    <location>
        <position position="1"/>
    </location>
</feature>
<name>A0A813AV21_9DINO</name>
<protein>
    <submittedName>
        <fullName evidence="1">Cacna1g protein</fullName>
    </submittedName>
</protein>
<keyword evidence="2" id="KW-1185">Reference proteome</keyword>
<accession>A0A813AV21</accession>
<proteinExistence type="predicted"/>
<sequence>VQPAIGSENVDPAGSIRIFFDSVIVMDNPHAKIRIYPRVLEDLCKEVDPRSFYPWDTGTGELQ</sequence>
<organism evidence="1 2">
    <name type="scientific">Symbiodinium necroappetens</name>
    <dbReference type="NCBI Taxonomy" id="1628268"/>
    <lineage>
        <taxon>Eukaryota</taxon>
        <taxon>Sar</taxon>
        <taxon>Alveolata</taxon>
        <taxon>Dinophyceae</taxon>
        <taxon>Suessiales</taxon>
        <taxon>Symbiodiniaceae</taxon>
        <taxon>Symbiodinium</taxon>
    </lineage>
</organism>
<reference evidence="1" key="1">
    <citation type="submission" date="2021-02" db="EMBL/GenBank/DDBJ databases">
        <authorList>
            <person name="Dougan E. K."/>
            <person name="Rhodes N."/>
            <person name="Thang M."/>
            <person name="Chan C."/>
        </authorList>
    </citation>
    <scope>NUCLEOTIDE SEQUENCE</scope>
</reference>
<evidence type="ECO:0000313" key="2">
    <source>
        <dbReference type="Proteomes" id="UP000601435"/>
    </source>
</evidence>
<feature type="non-terminal residue" evidence="1">
    <location>
        <position position="63"/>
    </location>
</feature>
<gene>
    <name evidence="1" type="primary">Cacna1g</name>
    <name evidence="1" type="ORF">SNEC2469_LOCUS28792</name>
</gene>
<dbReference type="AlphaFoldDB" id="A0A813AV21"/>
<evidence type="ECO:0000313" key="1">
    <source>
        <dbReference type="EMBL" id="CAE7879426.1"/>
    </source>
</evidence>
<dbReference type="EMBL" id="CAJNJA010063363">
    <property type="protein sequence ID" value="CAE7879426.1"/>
    <property type="molecule type" value="Genomic_DNA"/>
</dbReference>
<dbReference type="Proteomes" id="UP000601435">
    <property type="component" value="Unassembled WGS sequence"/>
</dbReference>
<comment type="caution">
    <text evidence="1">The sequence shown here is derived from an EMBL/GenBank/DDBJ whole genome shotgun (WGS) entry which is preliminary data.</text>
</comment>